<dbReference type="InterPro" id="IPR019632">
    <property type="entry name" value="DUF2497"/>
</dbReference>
<evidence type="ECO:0000256" key="1">
    <source>
        <dbReference type="SAM" id="MobiDB-lite"/>
    </source>
</evidence>
<protein>
    <recommendedName>
        <fullName evidence="4">Cell pole-organizing protein PopZ</fullName>
    </recommendedName>
</protein>
<reference evidence="2" key="1">
    <citation type="journal article" date="2014" name="Int. J. Syst. Evol. Microbiol.">
        <title>Complete genome sequence of Corynebacterium casei LMG S-19264T (=DSM 44701T), isolated from a smear-ripened cheese.</title>
        <authorList>
            <consortium name="US DOE Joint Genome Institute (JGI-PGF)"/>
            <person name="Walter F."/>
            <person name="Albersmeier A."/>
            <person name="Kalinowski J."/>
            <person name="Ruckert C."/>
        </authorList>
    </citation>
    <scope>NUCLEOTIDE SEQUENCE</scope>
    <source>
        <strain evidence="2">CGMCC 1.15367</strain>
    </source>
</reference>
<evidence type="ECO:0008006" key="4">
    <source>
        <dbReference type="Google" id="ProtNLM"/>
    </source>
</evidence>
<sequence>MDEILASIRRIIESGDERVAPPRNEAATSHAVETRAAASAEPEAEDLASPAAPTSVHYLQPAETAAESPSVASQTADHAAAPEAGAEIPPSTSGNWDDLRPSVADFDPPPVAAIAWASEEASPLEAQGLRTAENQNMSDLRAAEGAAIEGATAPTDFSFEFDDAAFEAELRGDSLGAGRLNSTADADPSPSEIAMPSLRPSVPIEMPESVIEGASALLSAQAGDQVAAAFDDLAHAIREGHMRNLEGMARDIMRPMLQEWLEDNLPRIVERLVREEIERIARGPRR</sequence>
<feature type="region of interest" description="Disordered" evidence="1">
    <location>
        <begin position="14"/>
        <end position="107"/>
    </location>
</feature>
<reference evidence="2" key="2">
    <citation type="submission" date="2020-09" db="EMBL/GenBank/DDBJ databases">
        <authorList>
            <person name="Sun Q."/>
            <person name="Zhou Y."/>
        </authorList>
    </citation>
    <scope>NUCLEOTIDE SEQUENCE</scope>
    <source>
        <strain evidence="2">CGMCC 1.15367</strain>
    </source>
</reference>
<dbReference type="EMBL" id="BMIQ01000001">
    <property type="protein sequence ID" value="GGD87059.1"/>
    <property type="molecule type" value="Genomic_DNA"/>
</dbReference>
<comment type="caution">
    <text evidence="2">The sequence shown here is derived from an EMBL/GenBank/DDBJ whole genome shotgun (WGS) entry which is preliminary data.</text>
</comment>
<accession>A0A916ZCZ9</accession>
<evidence type="ECO:0000313" key="2">
    <source>
        <dbReference type="EMBL" id="GGD87059.1"/>
    </source>
</evidence>
<gene>
    <name evidence="2" type="ORF">GCM10011390_02140</name>
</gene>
<feature type="region of interest" description="Disordered" evidence="1">
    <location>
        <begin position="175"/>
        <end position="197"/>
    </location>
</feature>
<feature type="compositionally biased region" description="Low complexity" evidence="1">
    <location>
        <begin position="76"/>
        <end position="86"/>
    </location>
</feature>
<dbReference type="Pfam" id="PF10691">
    <property type="entry name" value="DUF2497"/>
    <property type="match status" value="1"/>
</dbReference>
<name>A0A916ZCZ9_9HYPH</name>
<proteinExistence type="predicted"/>
<dbReference type="Proteomes" id="UP000644699">
    <property type="component" value="Unassembled WGS sequence"/>
</dbReference>
<dbReference type="AlphaFoldDB" id="A0A916ZCZ9"/>
<keyword evidence="3" id="KW-1185">Reference proteome</keyword>
<evidence type="ECO:0000313" key="3">
    <source>
        <dbReference type="Proteomes" id="UP000644699"/>
    </source>
</evidence>
<organism evidence="2 3">
    <name type="scientific">Aureimonas endophytica</name>
    <dbReference type="NCBI Taxonomy" id="2027858"/>
    <lineage>
        <taxon>Bacteria</taxon>
        <taxon>Pseudomonadati</taxon>
        <taxon>Pseudomonadota</taxon>
        <taxon>Alphaproteobacteria</taxon>
        <taxon>Hyphomicrobiales</taxon>
        <taxon>Aurantimonadaceae</taxon>
        <taxon>Aureimonas</taxon>
    </lineage>
</organism>